<dbReference type="Proteomes" id="UP000290189">
    <property type="component" value="Unassembled WGS sequence"/>
</dbReference>
<evidence type="ECO:0008006" key="4">
    <source>
        <dbReference type="Google" id="ProtNLM"/>
    </source>
</evidence>
<dbReference type="EMBL" id="OVEO01000014">
    <property type="protein sequence ID" value="SPR00387.1"/>
    <property type="molecule type" value="Genomic_DNA"/>
</dbReference>
<dbReference type="InterPro" id="IPR021280">
    <property type="entry name" value="TMEM260-like"/>
</dbReference>
<dbReference type="Pfam" id="PF11028">
    <property type="entry name" value="TMEM260-like"/>
    <property type="match status" value="1"/>
</dbReference>
<dbReference type="PANTHER" id="PTHR16214">
    <property type="entry name" value="TRANSMEMBRANE PROTEIN 260"/>
    <property type="match status" value="1"/>
</dbReference>
<name>A0A3P3YJK2_PLABS</name>
<organism evidence="2 3">
    <name type="scientific">Plasmodiophora brassicae</name>
    <name type="common">Clubroot disease agent</name>
    <dbReference type="NCBI Taxonomy" id="37360"/>
    <lineage>
        <taxon>Eukaryota</taxon>
        <taxon>Sar</taxon>
        <taxon>Rhizaria</taxon>
        <taxon>Endomyxa</taxon>
        <taxon>Phytomyxea</taxon>
        <taxon>Plasmodiophorida</taxon>
        <taxon>Plasmodiophoridae</taxon>
        <taxon>Plasmodiophora</taxon>
    </lineage>
</organism>
<feature type="transmembrane region" description="Helical" evidence="1">
    <location>
        <begin position="264"/>
        <end position="282"/>
    </location>
</feature>
<reference evidence="2 3" key="1">
    <citation type="submission" date="2018-03" db="EMBL/GenBank/DDBJ databases">
        <authorList>
            <person name="Fogelqvist J."/>
        </authorList>
    </citation>
    <scope>NUCLEOTIDE SEQUENCE [LARGE SCALE GENOMIC DNA]</scope>
</reference>
<evidence type="ECO:0000256" key="1">
    <source>
        <dbReference type="SAM" id="Phobius"/>
    </source>
</evidence>
<feature type="transmembrane region" description="Helical" evidence="1">
    <location>
        <begin position="294"/>
        <end position="315"/>
    </location>
</feature>
<dbReference type="PANTHER" id="PTHR16214:SF3">
    <property type="entry name" value="TRANSMEMBRANE PROTEIN 260"/>
    <property type="match status" value="1"/>
</dbReference>
<dbReference type="InterPro" id="IPR052724">
    <property type="entry name" value="GT117_domain-containing"/>
</dbReference>
<geneLocation type="mitochondrion" evidence="2"/>
<sequence>MTAVLAAAFAATMPRRIPGGDSGELAACACVWTVPHPPGYPLFTMLYGTWLWGLQSVMSLPDAPAVLMSSLSCALSIGAAHFLFDALAPALVDPWTGALLATAFALSPAVWEYGMQVEVFALHNFLLSMLVWFTMRCLRTPYRLRDVLSAAFVCGLAMSNQHTSIVFIVPVAASVVVYHSLWRRLPLIILCFVAGVAPYAFLPLSTPSARSWGRHDTLAGFLAHVLRSTYGSAKMVQDQNSTDIRKNLSETVPVFLDHLSDTRGMFLVAVLAAVGMVAVLSNRLPRDMRIASRVLLASLFVYLLCFLSLANIPLSSAPLNVGVIARFWQQADLLLFFFAAIGIRHAFTDRLQVPVAAAIVALLFASSVSDRYYSATEGIVDTFGRSILESLPASSIVFLGGDLNIAVLRYLQDCEHVRPDVAVVHLPFISQPWFRPDLMNTFVKFPPGRRYGADPSSEYPIGSLIDLNIERANGRLFLCGSFSKGDTSYKERFPTSLSFYHKARAALPALPAFDPAIHAPSTWEHVVYKDAFSARLGLFQYIIAEPGLLDDSALLKVARDVANEIAELRLTVGKGRVLSANILYNAGVVCARWAAEHRDDATANQQMIQFWQAYVQRDQDADRAIVDVVQSRTNPFSGQVIP</sequence>
<feature type="transmembrane region" description="Helical" evidence="1">
    <location>
        <begin position="147"/>
        <end position="178"/>
    </location>
</feature>
<keyword evidence="1" id="KW-0812">Transmembrane</keyword>
<evidence type="ECO:0000313" key="2">
    <source>
        <dbReference type="EMBL" id="SPR00387.1"/>
    </source>
</evidence>
<evidence type="ECO:0000313" key="3">
    <source>
        <dbReference type="Proteomes" id="UP000290189"/>
    </source>
</evidence>
<protein>
    <recommendedName>
        <fullName evidence="4">DUF2723 domain-containing protein</fullName>
    </recommendedName>
</protein>
<keyword evidence="1" id="KW-0472">Membrane</keyword>
<accession>A0A3P3YJK2</accession>
<feature type="transmembrane region" description="Helical" evidence="1">
    <location>
        <begin position="117"/>
        <end position="135"/>
    </location>
</feature>
<dbReference type="AlphaFoldDB" id="A0A3P3YJK2"/>
<gene>
    <name evidence="2" type="ORF">PLBR_LOCUS7602</name>
</gene>
<proteinExistence type="predicted"/>
<feature type="transmembrane region" description="Helical" evidence="1">
    <location>
        <begin position="185"/>
        <end position="202"/>
    </location>
</feature>
<keyword evidence="1" id="KW-1133">Transmembrane helix</keyword>
<keyword evidence="2" id="KW-0496">Mitochondrion</keyword>